<dbReference type="GO" id="GO:0045504">
    <property type="term" value="F:dynein heavy chain binding"/>
    <property type="evidence" value="ECO:0007669"/>
    <property type="project" value="TreeGrafter"/>
</dbReference>
<feature type="compositionally biased region" description="Basic and acidic residues" evidence="5">
    <location>
        <begin position="244"/>
        <end position="253"/>
    </location>
</feature>
<organism evidence="6 7">
    <name type="scientific">Plasmodium falciparum (isolate HB3)</name>
    <dbReference type="NCBI Taxonomy" id="137071"/>
    <lineage>
        <taxon>Eukaryota</taxon>
        <taxon>Sar</taxon>
        <taxon>Alveolata</taxon>
        <taxon>Apicomplexa</taxon>
        <taxon>Aconoidasida</taxon>
        <taxon>Haemosporida</taxon>
        <taxon>Plasmodiidae</taxon>
        <taxon>Plasmodium</taxon>
        <taxon>Plasmodium (Laverania)</taxon>
    </lineage>
</organism>
<keyword evidence="4" id="KW-0677">Repeat</keyword>
<dbReference type="AlphaFoldDB" id="A0A0L7K8M7"/>
<dbReference type="OMA" id="LYTFDCF"/>
<dbReference type="OrthoDB" id="4189at2759"/>
<dbReference type="SUPFAM" id="SSF50978">
    <property type="entry name" value="WD40 repeat-like"/>
    <property type="match status" value="1"/>
</dbReference>
<reference evidence="6 7" key="1">
    <citation type="submission" date="2006-03" db="EMBL/GenBank/DDBJ databases">
        <title>Annotation of Plasmodium falciparum HB3.</title>
        <authorList>
            <consortium name="The Broad Institute Genome Sequencing Platform"/>
            <person name="Volkman S.K."/>
            <person name="Neafsey D.E."/>
            <person name="Dash A.P."/>
            <person name="Chitnis C.E."/>
            <person name="Hartl D.L."/>
            <person name="Young S.K."/>
            <person name="Zeng Q."/>
            <person name="Koehrsen M."/>
            <person name="Alvarado L."/>
            <person name="Berlin A."/>
            <person name="Borenstein D."/>
            <person name="Chapman S.B."/>
            <person name="Chen Z."/>
            <person name="Engels R."/>
            <person name="Freedman E."/>
            <person name="Gellesch M."/>
            <person name="Goldberg J."/>
            <person name="Griggs A."/>
            <person name="Gujja S."/>
            <person name="Heilman E.R."/>
            <person name="Heiman D.I."/>
            <person name="Howarth C."/>
            <person name="Jen D."/>
            <person name="Larson L."/>
            <person name="Mehta T."/>
            <person name="Neiman D."/>
            <person name="Park D."/>
            <person name="Pearson M."/>
            <person name="Roberts A."/>
            <person name="Saif S."/>
            <person name="Shea T."/>
            <person name="Shenoy N."/>
            <person name="Sisk P."/>
            <person name="Stolte C."/>
            <person name="Sykes S."/>
            <person name="Walk T."/>
            <person name="White J."/>
            <person name="Yandava C."/>
            <person name="Haas B."/>
            <person name="Henn M.R."/>
            <person name="Nusbaum C."/>
            <person name="Birren B."/>
        </authorList>
    </citation>
    <scope>NUCLEOTIDE SEQUENCE [LARGE SCALE GENOMIC DNA]</scope>
    <source>
        <strain evidence="6">HB3</strain>
    </source>
</reference>
<dbReference type="VEuPathDB" id="PlasmoDB:PfHB3_100024800"/>
<dbReference type="GO" id="GO:0010970">
    <property type="term" value="P:transport along microtubule"/>
    <property type="evidence" value="ECO:0007669"/>
    <property type="project" value="TreeGrafter"/>
</dbReference>
<dbReference type="FunFam" id="2.130.10.10:FF:000859">
    <property type="entry name" value="Cytoplasmic dynein intermediate chain, putative"/>
    <property type="match status" value="1"/>
</dbReference>
<feature type="region of interest" description="Disordered" evidence="5">
    <location>
        <begin position="244"/>
        <end position="286"/>
    </location>
</feature>
<accession>A0A0L7K8M7</accession>
<dbReference type="PANTHER" id="PTHR12442:SF22">
    <property type="entry name" value="CYTOPLASMIC DYNEIN 1 INTERMEDIATE CHAIN-RELATED"/>
    <property type="match status" value="1"/>
</dbReference>
<dbReference type="KEGG" id="pfh:PFHG_01498"/>
<evidence type="ECO:0000313" key="6">
    <source>
        <dbReference type="EMBL" id="KOB59738.1"/>
    </source>
</evidence>
<dbReference type="GO" id="GO:0005737">
    <property type="term" value="C:cytoplasm"/>
    <property type="evidence" value="ECO:0007669"/>
    <property type="project" value="UniProtKB-SubCell"/>
</dbReference>
<feature type="compositionally biased region" description="Basic and acidic residues" evidence="5">
    <location>
        <begin position="262"/>
        <end position="279"/>
    </location>
</feature>
<dbReference type="InterPro" id="IPR015943">
    <property type="entry name" value="WD40/YVTN_repeat-like_dom_sf"/>
</dbReference>
<dbReference type="Proteomes" id="UP000054289">
    <property type="component" value="Unassembled WGS sequence"/>
</dbReference>
<evidence type="ECO:0000313" key="7">
    <source>
        <dbReference type="Proteomes" id="UP000054289"/>
    </source>
</evidence>
<gene>
    <name evidence="6" type="ORF">PFHG_01498</name>
</gene>
<dbReference type="GO" id="GO:0005868">
    <property type="term" value="C:cytoplasmic dynein complex"/>
    <property type="evidence" value="ECO:0007669"/>
    <property type="project" value="TreeGrafter"/>
</dbReference>
<dbReference type="PANTHER" id="PTHR12442">
    <property type="entry name" value="DYNEIN INTERMEDIATE CHAIN"/>
    <property type="match status" value="1"/>
</dbReference>
<dbReference type="InterPro" id="IPR050687">
    <property type="entry name" value="Dynein_IC"/>
</dbReference>
<evidence type="ECO:0000256" key="1">
    <source>
        <dbReference type="ARBA" id="ARBA00004496"/>
    </source>
</evidence>
<evidence type="ECO:0000256" key="3">
    <source>
        <dbReference type="ARBA" id="ARBA00022574"/>
    </source>
</evidence>
<dbReference type="Gene3D" id="2.130.10.10">
    <property type="entry name" value="YVTN repeat-like/Quinoprotein amine dehydrogenase"/>
    <property type="match status" value="1"/>
</dbReference>
<evidence type="ECO:0000256" key="2">
    <source>
        <dbReference type="ARBA" id="ARBA00022490"/>
    </source>
</evidence>
<evidence type="ECO:0008006" key="8">
    <source>
        <dbReference type="Google" id="ProtNLM"/>
    </source>
</evidence>
<sequence>MNLPVYNMESISECDILKPIDESERIELENKINEQMVELEVKKKYLEELKKRQHSVKEKNNIHSFNNVVEEYPDPNKMLCNFLESLENNTNDNNNHHHNDKESKEQVNDLSIYSEYDYDNKKKTTKKENFTYTEQFFTHPNSMDNIMMNKSFLFQKKKNSIPNFNFHIDLFNKQTKNVIHIQPKGINYFDKSIQVDLLENNEIYLLDNHINKKINKMEKKENIEKMENIEKLGNIKKTSLCYSTEDKSEGDSKSHHKNKIKHTNDTSIHNDDKKKEIKGGNKNNEINKNLEENYNKQNGHHNYIYDENNTTFNYNDNKNNSVYVEHNDNRFNAYNNSTHLKSMNVEKKKDEILKSSSFLYFLENSSKIVERVLGEQDLFDCTYTYDNNDMLENTQDVDKLKLMNTYYCKKYINGRGITDVRTSNIYNELFLASYGLSECSNCIEPEGYVLLWNVTMKNRPEYVFTSESSVCTALFNKFHPHLIIGGTYTGNVVLWDIRASLKPIQQTLLTSQGHMHSIYCAEIIGTQNSHNLITADTDGRLCNWSLSMFTYPSNTIDLKKGNREISCTTFAFPEGDINTLYGGTEDGTLFQAQIHGMKVGIINSDIIHDGPITSAQFHPSLDEMNDNNDLILTSSVDWTCQLLSIKNIKNPLIVFDSFEDYIMDIKWSPTHPALFSTCSSNGKIKLWNILYDTESSFYEASLDNSSTNKLAWSHDGKRLIAADTQGCLTLWNASSEIYQPKFEDLNKFDEHMQTLKAERIADTTSEKET</sequence>
<proteinExistence type="predicted"/>
<dbReference type="EMBL" id="CH671943">
    <property type="protein sequence ID" value="KOB59738.1"/>
    <property type="molecule type" value="Genomic_DNA"/>
</dbReference>
<evidence type="ECO:0000256" key="4">
    <source>
        <dbReference type="ARBA" id="ARBA00022737"/>
    </source>
</evidence>
<dbReference type="GO" id="GO:0045503">
    <property type="term" value="F:dynein light chain binding"/>
    <property type="evidence" value="ECO:0007669"/>
    <property type="project" value="TreeGrafter"/>
</dbReference>
<dbReference type="SMART" id="SM00320">
    <property type="entry name" value="WD40"/>
    <property type="match status" value="5"/>
</dbReference>
<name>A0A0L7K8M7_PLAFX</name>
<comment type="subcellular location">
    <subcellularLocation>
        <location evidence="1">Cytoplasm</location>
    </subcellularLocation>
</comment>
<dbReference type="SMR" id="A0A0L7K8M7"/>
<dbReference type="InterPro" id="IPR036322">
    <property type="entry name" value="WD40_repeat_dom_sf"/>
</dbReference>
<dbReference type="Pfam" id="PF00400">
    <property type="entry name" value="WD40"/>
    <property type="match status" value="1"/>
</dbReference>
<protein>
    <recommendedName>
        <fullName evidence="8">Cytoplasmic dynein intermediate chain</fullName>
    </recommendedName>
</protein>
<evidence type="ECO:0000256" key="5">
    <source>
        <dbReference type="SAM" id="MobiDB-lite"/>
    </source>
</evidence>
<dbReference type="InterPro" id="IPR001680">
    <property type="entry name" value="WD40_rpt"/>
</dbReference>
<keyword evidence="2" id="KW-0963">Cytoplasm</keyword>
<keyword evidence="3" id="KW-0853">WD repeat</keyword>
<reference evidence="7" key="2">
    <citation type="submission" date="2006-03" db="EMBL/GenBank/DDBJ databases">
        <title>The genome sequence of the Plasmodium falciparum HB3.</title>
        <authorList>
            <consortium name="The Broad Institute Genome Sequencing Platform"/>
            <person name="Birren B."/>
            <person name="Lander E."/>
            <person name="Galagan J."/>
            <person name="Nusbaum C."/>
            <person name="Devon K."/>
            <person name="Henn M."/>
            <person name="Jaffe D."/>
            <person name="Butler J."/>
            <person name="Alvarez P."/>
            <person name="Gnerre S."/>
            <person name="Grabherr M."/>
            <person name="Kleber M."/>
            <person name="Mauceli E."/>
            <person name="Brockman W."/>
            <person name="MacCallum I.A."/>
            <person name="Rounsley S."/>
            <person name="Young S."/>
            <person name="LaButti K."/>
            <person name="Pushparaj V."/>
            <person name="DeCaprio D."/>
            <person name="Crawford M."/>
            <person name="Koehrsen M."/>
            <person name="Engels R."/>
            <person name="Montgomery P."/>
            <person name="Pearson M."/>
            <person name="Howarth C."/>
            <person name="Larson L."/>
            <person name="Luoma S."/>
            <person name="White J."/>
            <person name="Kodira C."/>
            <person name="Zeng Q."/>
            <person name="Oleary S."/>
            <person name="Yandava C."/>
            <person name="Alvarado L."/>
            <person name="Wirth D."/>
            <person name="Volkman S."/>
            <person name="Hartl D."/>
        </authorList>
    </citation>
    <scope>NUCLEOTIDE SEQUENCE [LARGE SCALE GENOMIC DNA]</scope>
</reference>